<dbReference type="Proteomes" id="UP000299084">
    <property type="component" value="Unassembled WGS sequence"/>
</dbReference>
<proteinExistence type="predicted"/>
<accession>A0A5N4DGT4</accession>
<name>A0A5N4DGT4_CAMDR</name>
<reference evidence="1 2" key="1">
    <citation type="journal article" date="2019" name="Mol. Ecol. Resour.">
        <title>Improving Illumina assemblies with Hi-C and long reads: an example with the North African dromedary.</title>
        <authorList>
            <person name="Elbers J.P."/>
            <person name="Rogers M.F."/>
            <person name="Perelman P.L."/>
            <person name="Proskuryakova A.A."/>
            <person name="Serdyukova N.A."/>
            <person name="Johnson W.E."/>
            <person name="Horin P."/>
            <person name="Corander J."/>
            <person name="Murphy D."/>
            <person name="Burger P.A."/>
        </authorList>
    </citation>
    <scope>NUCLEOTIDE SEQUENCE [LARGE SCALE GENOMIC DNA]</scope>
    <source>
        <strain evidence="1">Drom800</strain>
        <tissue evidence="1">Blood</tissue>
    </source>
</reference>
<organism evidence="1 2">
    <name type="scientific">Camelus dromedarius</name>
    <name type="common">Dromedary</name>
    <name type="synonym">Arabian camel</name>
    <dbReference type="NCBI Taxonomy" id="9838"/>
    <lineage>
        <taxon>Eukaryota</taxon>
        <taxon>Metazoa</taxon>
        <taxon>Chordata</taxon>
        <taxon>Craniata</taxon>
        <taxon>Vertebrata</taxon>
        <taxon>Euteleostomi</taxon>
        <taxon>Mammalia</taxon>
        <taxon>Eutheria</taxon>
        <taxon>Laurasiatheria</taxon>
        <taxon>Artiodactyla</taxon>
        <taxon>Tylopoda</taxon>
        <taxon>Camelidae</taxon>
        <taxon>Camelus</taxon>
    </lineage>
</organism>
<gene>
    <name evidence="1" type="ORF">Cadr_000017049</name>
</gene>
<comment type="caution">
    <text evidence="1">The sequence shown here is derived from an EMBL/GenBank/DDBJ whole genome shotgun (WGS) entry which is preliminary data.</text>
</comment>
<sequence length="183" mass="21241">MTILALSVTLSVPVPVPVPVSLSHPYHMAEAGHMDLLVVDLGYLMWSRKMRRRSKCKGWPKRARWARWKGAWRWRWSLLWSLELEVEDQEEADPTEAAQKVVQEKELEALLKEEAEPDQEVEDLVDRVGLEDLRVDVVESEICPHQEQPLENGPVLYHLVEMLHVNCLLEDQLYLPQTFVLIA</sequence>
<dbReference type="AlphaFoldDB" id="A0A5N4DGT4"/>
<keyword evidence="2" id="KW-1185">Reference proteome</keyword>
<evidence type="ECO:0000313" key="2">
    <source>
        <dbReference type="Proteomes" id="UP000299084"/>
    </source>
</evidence>
<evidence type="ECO:0000313" key="1">
    <source>
        <dbReference type="EMBL" id="KAB1270317.1"/>
    </source>
</evidence>
<dbReference type="EMBL" id="JWIN03000012">
    <property type="protein sequence ID" value="KAB1270317.1"/>
    <property type="molecule type" value="Genomic_DNA"/>
</dbReference>
<protein>
    <submittedName>
        <fullName evidence="1">Uncharacterized protein</fullName>
    </submittedName>
</protein>